<evidence type="ECO:0000259" key="2">
    <source>
        <dbReference type="Pfam" id="PF16323"/>
    </source>
</evidence>
<gene>
    <name evidence="5" type="ORF">D0C36_03680</name>
</gene>
<sequence>MKNQIKRRNSFSSVIITSLLLMLAASSCKKSESNISVVSDDKTKPGVVTDVKVINQNGSAKITYKLPNSQNLLYVLASYKINGSRVRETKASYYTDTILTDGYAREQEYEVTLYAVSRAEVKSDPVTVKVHPLTPNYQRVNSNIDITPDFGGANFFTLNPDKAAIAVHVIAYDETAKKYVDEKPTYISTDTVNVSVRGYDAVPRKFGVYTTDRFGNVSDTLFKTLTPYFETLLDKSKFREYIKPTDSPIGYGWVFKNFFDGNTGEPGWHTDPAPRMQGTFSLGVSAKLSRFILWERVNGGVYAYQNIKRMTLWGTDKDLPADVELPKNSAPGTVVGDWINMGNFTFPNPPSGLPPNQANAADAKFVQDGVNFKIPFEAPATKYIRFVCTETWGGLNYVNALEISLYGNPL</sequence>
<reference evidence="5 6" key="1">
    <citation type="submission" date="2018-08" db="EMBL/GenBank/DDBJ databases">
        <title>Mucilaginibacter sp. MYSH2.</title>
        <authorList>
            <person name="Seo T."/>
        </authorList>
    </citation>
    <scope>NUCLEOTIDE SEQUENCE [LARGE SCALE GENOMIC DNA]</scope>
    <source>
        <strain evidence="5 6">MYSH2</strain>
    </source>
</reference>
<evidence type="ECO:0000313" key="5">
    <source>
        <dbReference type="EMBL" id="RFZ95807.1"/>
    </source>
</evidence>
<comment type="caution">
    <text evidence="5">The sequence shown here is derived from an EMBL/GenBank/DDBJ whole genome shotgun (WGS) entry which is preliminary data.</text>
</comment>
<dbReference type="RefSeq" id="WP_117391358.1">
    <property type="nucleotide sequence ID" value="NZ_QWDC01000001.1"/>
</dbReference>
<dbReference type="Gene3D" id="2.60.120.260">
    <property type="entry name" value="Galactose-binding domain-like"/>
    <property type="match status" value="1"/>
</dbReference>
<dbReference type="PROSITE" id="PS51257">
    <property type="entry name" value="PROKAR_LIPOPROTEIN"/>
    <property type="match status" value="1"/>
</dbReference>
<feature type="domain" description="DUF5126" evidence="4">
    <location>
        <begin position="133"/>
        <end position="236"/>
    </location>
</feature>
<keyword evidence="6" id="KW-1185">Reference proteome</keyword>
<feature type="chain" id="PRO_5016687331" evidence="1">
    <location>
        <begin position="28"/>
        <end position="410"/>
    </location>
</feature>
<feature type="domain" description="DUF5000" evidence="3">
    <location>
        <begin position="267"/>
        <end position="407"/>
    </location>
</feature>
<dbReference type="Pfam" id="PF16391">
    <property type="entry name" value="DUF5000"/>
    <property type="match status" value="1"/>
</dbReference>
<organism evidence="5 6">
    <name type="scientific">Mucilaginibacter conchicola</name>
    <dbReference type="NCBI Taxonomy" id="2303333"/>
    <lineage>
        <taxon>Bacteria</taxon>
        <taxon>Pseudomonadati</taxon>
        <taxon>Bacteroidota</taxon>
        <taxon>Sphingobacteriia</taxon>
        <taxon>Sphingobacteriales</taxon>
        <taxon>Sphingobacteriaceae</taxon>
        <taxon>Mucilaginibacter</taxon>
    </lineage>
</organism>
<dbReference type="InterPro" id="IPR032527">
    <property type="entry name" value="DUF4959"/>
</dbReference>
<evidence type="ECO:0000313" key="6">
    <source>
        <dbReference type="Proteomes" id="UP000264217"/>
    </source>
</evidence>
<dbReference type="InterPro" id="IPR036116">
    <property type="entry name" value="FN3_sf"/>
</dbReference>
<dbReference type="InterPro" id="IPR033431">
    <property type="entry name" value="DUF5126"/>
</dbReference>
<dbReference type="Pfam" id="PF16323">
    <property type="entry name" value="DUF4959"/>
    <property type="match status" value="1"/>
</dbReference>
<keyword evidence="1" id="KW-0732">Signal</keyword>
<evidence type="ECO:0000259" key="3">
    <source>
        <dbReference type="Pfam" id="PF16391"/>
    </source>
</evidence>
<dbReference type="OrthoDB" id="1312186at2"/>
<evidence type="ECO:0000259" key="4">
    <source>
        <dbReference type="Pfam" id="PF17166"/>
    </source>
</evidence>
<dbReference type="AlphaFoldDB" id="A0A372P219"/>
<accession>A0A372P219</accession>
<proteinExistence type="predicted"/>
<feature type="domain" description="DUF4959" evidence="2">
    <location>
        <begin position="27"/>
        <end position="132"/>
    </location>
</feature>
<dbReference type="InterPro" id="IPR032164">
    <property type="entry name" value="DUF5000"/>
</dbReference>
<dbReference type="Proteomes" id="UP000264217">
    <property type="component" value="Unassembled WGS sequence"/>
</dbReference>
<dbReference type="EMBL" id="QWDC01000001">
    <property type="protein sequence ID" value="RFZ95807.1"/>
    <property type="molecule type" value="Genomic_DNA"/>
</dbReference>
<feature type="signal peptide" evidence="1">
    <location>
        <begin position="1"/>
        <end position="27"/>
    </location>
</feature>
<dbReference type="Pfam" id="PF17166">
    <property type="entry name" value="DUF5126"/>
    <property type="match status" value="1"/>
</dbReference>
<protein>
    <submittedName>
        <fullName evidence="5">DUF4959 domain-containing protein</fullName>
    </submittedName>
</protein>
<evidence type="ECO:0000256" key="1">
    <source>
        <dbReference type="SAM" id="SignalP"/>
    </source>
</evidence>
<name>A0A372P219_9SPHI</name>
<dbReference type="SUPFAM" id="SSF49265">
    <property type="entry name" value="Fibronectin type III"/>
    <property type="match status" value="1"/>
</dbReference>